<organism evidence="1 2">
    <name type="scientific">Tenacibaculum aiptasiae</name>
    <dbReference type="NCBI Taxonomy" id="426481"/>
    <lineage>
        <taxon>Bacteria</taxon>
        <taxon>Pseudomonadati</taxon>
        <taxon>Bacteroidota</taxon>
        <taxon>Flavobacteriia</taxon>
        <taxon>Flavobacteriales</taxon>
        <taxon>Flavobacteriaceae</taxon>
        <taxon>Tenacibaculum</taxon>
    </lineage>
</organism>
<comment type="caution">
    <text evidence="1">The sequence shown here is derived from an EMBL/GenBank/DDBJ whole genome shotgun (WGS) entry which is preliminary data.</text>
</comment>
<dbReference type="EMBL" id="WAAU01000029">
    <property type="protein sequence ID" value="KAB1154184.1"/>
    <property type="molecule type" value="Genomic_DNA"/>
</dbReference>
<evidence type="ECO:0000313" key="1">
    <source>
        <dbReference type="EMBL" id="KAB1154184.1"/>
    </source>
</evidence>
<dbReference type="Proteomes" id="UP000467305">
    <property type="component" value="Unassembled WGS sequence"/>
</dbReference>
<dbReference type="OrthoDB" id="5732427at2"/>
<keyword evidence="2" id="KW-1185">Reference proteome</keyword>
<accession>A0A7J5A9E3</accession>
<proteinExistence type="predicted"/>
<sequence length="175" mass="20317">MKQESLNHFIKELSKVWGPLTSDLTKKSKELVEELTQNCIGESWVDQLLKEQLPFKEIYRSEEHGFILMGHVEKKGEFSPPHDHGSGWVIYSTVIGQSKMGLFNRVFHPDGTMDIVQKDDYILNAGECNVYLPGDIHDTYTLEDNTLMLRLTSCDFLQELKEGRLVRYTNNHKKW</sequence>
<evidence type="ECO:0000313" key="2">
    <source>
        <dbReference type="Proteomes" id="UP000467305"/>
    </source>
</evidence>
<dbReference type="AlphaFoldDB" id="A0A7J5A9E3"/>
<dbReference type="InterPro" id="IPR014710">
    <property type="entry name" value="RmlC-like_jellyroll"/>
</dbReference>
<dbReference type="SUPFAM" id="SSF51182">
    <property type="entry name" value="RmlC-like cupins"/>
    <property type="match status" value="1"/>
</dbReference>
<evidence type="ECO:0008006" key="3">
    <source>
        <dbReference type="Google" id="ProtNLM"/>
    </source>
</evidence>
<dbReference type="RefSeq" id="WP_150900818.1">
    <property type="nucleotide sequence ID" value="NZ_WAAU01000029.1"/>
</dbReference>
<name>A0A7J5A9E3_9FLAO</name>
<gene>
    <name evidence="1" type="ORF">F7018_14500</name>
</gene>
<dbReference type="Gene3D" id="2.60.120.10">
    <property type="entry name" value="Jelly Rolls"/>
    <property type="match status" value="1"/>
</dbReference>
<reference evidence="1 2" key="1">
    <citation type="submission" date="2019-09" db="EMBL/GenBank/DDBJ databases">
        <authorList>
            <person name="Cao W.R."/>
        </authorList>
    </citation>
    <scope>NUCLEOTIDE SEQUENCE [LARGE SCALE GENOMIC DNA]</scope>
    <source>
        <strain evidence="2">a4</strain>
    </source>
</reference>
<protein>
    <recommendedName>
        <fullName evidence="3">Cysteine dioxygenase</fullName>
    </recommendedName>
</protein>
<dbReference type="InterPro" id="IPR011051">
    <property type="entry name" value="RmlC_Cupin_sf"/>
</dbReference>